<keyword evidence="5" id="KW-0680">Restriction system</keyword>
<comment type="similarity">
    <text evidence="7">Belongs to the class I-like SAM-binding methyltransferase superfamily. C5-methyltransferase family.</text>
</comment>
<dbReference type="PRINTS" id="PR00105">
    <property type="entry name" value="C5METTRFRASE"/>
</dbReference>
<dbReference type="GO" id="GO:0003886">
    <property type="term" value="F:DNA (cytosine-5-)-methyltransferase activity"/>
    <property type="evidence" value="ECO:0007669"/>
    <property type="project" value="UniProtKB-EC"/>
</dbReference>
<gene>
    <name evidence="8" type="ORF">CFBP5507_14550</name>
</gene>
<evidence type="ECO:0000256" key="7">
    <source>
        <dbReference type="PROSITE-ProRule" id="PRU01016"/>
    </source>
</evidence>
<accession>A0A4Z1R8J6</accession>
<dbReference type="Gene3D" id="3.40.50.150">
    <property type="entry name" value="Vaccinia Virus protein VP39"/>
    <property type="match status" value="1"/>
</dbReference>
<dbReference type="GO" id="GO:0032259">
    <property type="term" value="P:methylation"/>
    <property type="evidence" value="ECO:0007669"/>
    <property type="project" value="UniProtKB-KW"/>
</dbReference>
<evidence type="ECO:0000256" key="3">
    <source>
        <dbReference type="ARBA" id="ARBA00022679"/>
    </source>
</evidence>
<dbReference type="SUPFAM" id="SSF53335">
    <property type="entry name" value="S-adenosyl-L-methionine-dependent methyltransferases"/>
    <property type="match status" value="1"/>
</dbReference>
<dbReference type="AlphaFoldDB" id="A0A4Z1R8J6"/>
<proteinExistence type="inferred from homology"/>
<dbReference type="PROSITE" id="PS51679">
    <property type="entry name" value="SAM_MT_C5"/>
    <property type="match status" value="1"/>
</dbReference>
<evidence type="ECO:0000256" key="6">
    <source>
        <dbReference type="ARBA" id="ARBA00047422"/>
    </source>
</evidence>
<dbReference type="EMBL" id="CP109968">
    <property type="protein sequence ID" value="UYZ07419.1"/>
    <property type="molecule type" value="Genomic_DNA"/>
</dbReference>
<dbReference type="GO" id="GO:0009307">
    <property type="term" value="P:DNA restriction-modification system"/>
    <property type="evidence" value="ECO:0007669"/>
    <property type="project" value="UniProtKB-KW"/>
</dbReference>
<dbReference type="OrthoDB" id="9813719at2"/>
<dbReference type="PROSITE" id="PS00094">
    <property type="entry name" value="C5_MTASE_1"/>
    <property type="match status" value="1"/>
</dbReference>
<evidence type="ECO:0000256" key="1">
    <source>
        <dbReference type="ARBA" id="ARBA00011975"/>
    </source>
</evidence>
<dbReference type="PANTHER" id="PTHR10629:SF52">
    <property type="entry name" value="DNA (CYTOSINE-5)-METHYLTRANSFERASE 1"/>
    <property type="match status" value="1"/>
</dbReference>
<feature type="active site" evidence="7">
    <location>
        <position position="63"/>
    </location>
</feature>
<name>A0A4Z1R8J6_9HYPH</name>
<keyword evidence="3 7" id="KW-0808">Transferase</keyword>
<sequence>MSRGLIDAGFDVARAFDAWDVAVDTYRYNIGDHVEEVDLGNLMAVVPKIMALAPDIIVGGPPCQDYSTAGKHKEGENASLTIAYAIIVATVKPEWFLMENVLPALTSKAWKEAKSILTYAGYGISETKIDCSLYGAPQRRKRLMVIGRIGERPGFVASALHNARTEHPTTVRDLLRSARHWGTDFLLGPNPKWDDFQFTINGFAYSRPYTGGRGVRSIDEPMPTVTRTSLERPAKKYRSNPHPDDPVPADQAWKPTVRQIQQIQGFPQRWEWPFGNNRDIMQMIANGVPAPTARIIGQVILARHRGESAPEIEGAFRGWLRHSNRKERTISNVMSSLARARRMLRGRTYADPRAEVEALEATAGFDDLKKGTKSDLRQALRLYSNYLDAKASNRAHTQSITAEAPGPIPTIDLVAMMRGITSETDKYHSEIGPVPDDASRTGT</sequence>
<dbReference type="Pfam" id="PF00145">
    <property type="entry name" value="DNA_methylase"/>
    <property type="match status" value="1"/>
</dbReference>
<dbReference type="EC" id="2.1.1.37" evidence="1"/>
<dbReference type="Proteomes" id="UP000298735">
    <property type="component" value="Chromosome Circular"/>
</dbReference>
<dbReference type="RefSeq" id="WP_137409662.1">
    <property type="nucleotide sequence ID" value="NZ_CP109968.1"/>
</dbReference>
<organism evidence="8 9">
    <name type="scientific">Agrobacterium salinitolerans</name>
    <dbReference type="NCBI Taxonomy" id="1183413"/>
    <lineage>
        <taxon>Bacteria</taxon>
        <taxon>Pseudomonadati</taxon>
        <taxon>Pseudomonadota</taxon>
        <taxon>Alphaproteobacteria</taxon>
        <taxon>Hyphomicrobiales</taxon>
        <taxon>Rhizobiaceae</taxon>
        <taxon>Rhizobium/Agrobacterium group</taxon>
        <taxon>Agrobacterium</taxon>
    </lineage>
</organism>
<comment type="catalytic activity">
    <reaction evidence="6">
        <text>a 2'-deoxycytidine in DNA + S-adenosyl-L-methionine = a 5-methyl-2'-deoxycytidine in DNA + S-adenosyl-L-homocysteine + H(+)</text>
        <dbReference type="Rhea" id="RHEA:13681"/>
        <dbReference type="Rhea" id="RHEA-COMP:11369"/>
        <dbReference type="Rhea" id="RHEA-COMP:11370"/>
        <dbReference type="ChEBI" id="CHEBI:15378"/>
        <dbReference type="ChEBI" id="CHEBI:57856"/>
        <dbReference type="ChEBI" id="CHEBI:59789"/>
        <dbReference type="ChEBI" id="CHEBI:85452"/>
        <dbReference type="ChEBI" id="CHEBI:85454"/>
        <dbReference type="EC" id="2.1.1.37"/>
    </reaction>
</comment>
<evidence type="ECO:0000256" key="2">
    <source>
        <dbReference type="ARBA" id="ARBA00022603"/>
    </source>
</evidence>
<keyword evidence="2 7" id="KW-0489">Methyltransferase</keyword>
<evidence type="ECO:0000313" key="8">
    <source>
        <dbReference type="EMBL" id="UYZ07419.1"/>
    </source>
</evidence>
<dbReference type="Gene3D" id="3.90.120.10">
    <property type="entry name" value="DNA Methylase, subunit A, domain 2"/>
    <property type="match status" value="1"/>
</dbReference>
<dbReference type="InterPro" id="IPR029063">
    <property type="entry name" value="SAM-dependent_MTases_sf"/>
</dbReference>
<keyword evidence="4 7" id="KW-0949">S-adenosyl-L-methionine</keyword>
<evidence type="ECO:0000256" key="4">
    <source>
        <dbReference type="ARBA" id="ARBA00022691"/>
    </source>
</evidence>
<protein>
    <recommendedName>
        <fullName evidence="1">DNA (cytosine-5-)-methyltransferase</fullName>
        <ecNumber evidence="1">2.1.1.37</ecNumber>
    </recommendedName>
</protein>
<dbReference type="PANTHER" id="PTHR10629">
    <property type="entry name" value="CYTOSINE-SPECIFIC METHYLTRANSFERASE"/>
    <property type="match status" value="1"/>
</dbReference>
<dbReference type="InterPro" id="IPR018117">
    <property type="entry name" value="C5_DNA_meth_AS"/>
</dbReference>
<reference evidence="8" key="1">
    <citation type="submission" date="2022-10" db="EMBL/GenBank/DDBJ databases">
        <title>Complete genome sequence of Agrobacterium salinitolerans CFBP5507.</title>
        <authorList>
            <person name="Tchabashvili S."/>
            <person name="Yen H.-C."/>
            <person name="Haryono M."/>
            <person name="Lin Y.-C."/>
            <person name="Lai E.-M."/>
            <person name="Kuo C.-H."/>
        </authorList>
    </citation>
    <scope>NUCLEOTIDE SEQUENCE</scope>
    <source>
        <strain evidence="8">CFBP5507</strain>
    </source>
</reference>
<dbReference type="InterPro" id="IPR050390">
    <property type="entry name" value="C5-Methyltransferase"/>
</dbReference>
<dbReference type="KEGG" id="asal:CFBP5507_14550"/>
<evidence type="ECO:0000256" key="5">
    <source>
        <dbReference type="ARBA" id="ARBA00022747"/>
    </source>
</evidence>
<dbReference type="InterPro" id="IPR001525">
    <property type="entry name" value="C5_MeTfrase"/>
</dbReference>
<dbReference type="REBASE" id="670440">
    <property type="entry name" value="M.Asa5507ORF14550P"/>
</dbReference>
<evidence type="ECO:0000313" key="9">
    <source>
        <dbReference type="Proteomes" id="UP000298735"/>
    </source>
</evidence>